<evidence type="ECO:0000313" key="3">
    <source>
        <dbReference type="Proteomes" id="UP000028931"/>
    </source>
</evidence>
<dbReference type="OrthoDB" id="5771277at2"/>
<gene>
    <name evidence="2" type="ORF">PSAKL28_44670</name>
</gene>
<dbReference type="KEGG" id="palk:PSAKL28_44670"/>
<dbReference type="Proteomes" id="UP000028931">
    <property type="component" value="Chromosome"/>
</dbReference>
<dbReference type="InterPro" id="IPR042230">
    <property type="entry name" value="CusF_sf"/>
</dbReference>
<evidence type="ECO:0000256" key="1">
    <source>
        <dbReference type="SAM" id="SignalP"/>
    </source>
</evidence>
<organism evidence="2 3">
    <name type="scientific">Pseudomonas alkylphenolica</name>
    <dbReference type="NCBI Taxonomy" id="237609"/>
    <lineage>
        <taxon>Bacteria</taxon>
        <taxon>Pseudomonadati</taxon>
        <taxon>Pseudomonadota</taxon>
        <taxon>Gammaproteobacteria</taxon>
        <taxon>Pseudomonadales</taxon>
        <taxon>Pseudomonadaceae</taxon>
        <taxon>Pseudomonas</taxon>
    </lineage>
</organism>
<feature type="chain" id="PRO_5001718329" evidence="1">
    <location>
        <begin position="22"/>
        <end position="120"/>
    </location>
</feature>
<dbReference type="InterPro" id="IPR021647">
    <property type="entry name" value="CusF_Ec"/>
</dbReference>
<evidence type="ECO:0000313" key="2">
    <source>
        <dbReference type="EMBL" id="AIL63608.1"/>
    </source>
</evidence>
<protein>
    <submittedName>
        <fullName evidence="2">Copper binding periplasmic protein CusF</fullName>
    </submittedName>
</protein>
<dbReference type="Pfam" id="PF11604">
    <property type="entry name" value="CusF_Ec"/>
    <property type="match status" value="1"/>
</dbReference>
<feature type="signal peptide" evidence="1">
    <location>
        <begin position="1"/>
        <end position="21"/>
    </location>
</feature>
<name>A0A077FEE5_9PSED</name>
<dbReference type="Gene3D" id="2.40.50.320">
    <property type="entry name" value="Copper binding periplasmic protein CusF"/>
    <property type="match status" value="1"/>
</dbReference>
<sequence length="120" mass="12702">MKLTLIAVASTVVALSLSAQAEDMPGMKKEAMPMEGMQMKQETKQAPVAKAEGTIKAIDTTKHTVTIAHGAVPALQWPAMTMAFNATTEQLTGLKAGDQVAFEFRAEGMAATIVSIKPLK</sequence>
<reference evidence="2 3" key="1">
    <citation type="submission" date="2014-07" db="EMBL/GenBank/DDBJ databases">
        <authorList>
            <person name="Lee K."/>
            <person name="Lim J.Y."/>
            <person name="Hwang I."/>
        </authorList>
    </citation>
    <scope>NUCLEOTIDE SEQUENCE [LARGE SCALE GENOMIC DNA]</scope>
    <source>
        <strain evidence="2 3">KL28</strain>
    </source>
</reference>
<dbReference type="RefSeq" id="WP_038614613.1">
    <property type="nucleotide sequence ID" value="NZ_CP009048.1"/>
</dbReference>
<accession>A0A077FEE5</accession>
<dbReference type="eggNOG" id="COG5569">
    <property type="taxonomic scope" value="Bacteria"/>
</dbReference>
<dbReference type="AlphaFoldDB" id="A0A077FEE5"/>
<keyword evidence="1" id="KW-0732">Signal</keyword>
<proteinExistence type="predicted"/>
<dbReference type="HOGENOM" id="CLU_140852_2_2_6"/>
<dbReference type="EMBL" id="CP009048">
    <property type="protein sequence ID" value="AIL63608.1"/>
    <property type="molecule type" value="Genomic_DNA"/>
</dbReference>